<organism evidence="3 4">
    <name type="scientific">Marasmiellus scandens</name>
    <dbReference type="NCBI Taxonomy" id="2682957"/>
    <lineage>
        <taxon>Eukaryota</taxon>
        <taxon>Fungi</taxon>
        <taxon>Dikarya</taxon>
        <taxon>Basidiomycota</taxon>
        <taxon>Agaricomycotina</taxon>
        <taxon>Agaricomycetes</taxon>
        <taxon>Agaricomycetidae</taxon>
        <taxon>Agaricales</taxon>
        <taxon>Marasmiineae</taxon>
        <taxon>Omphalotaceae</taxon>
        <taxon>Marasmiellus</taxon>
    </lineage>
</organism>
<proteinExistence type="predicted"/>
<feature type="compositionally biased region" description="Low complexity" evidence="1">
    <location>
        <begin position="261"/>
        <end position="270"/>
    </location>
</feature>
<name>A0ABR1JC95_9AGAR</name>
<dbReference type="Proteomes" id="UP001498398">
    <property type="component" value="Unassembled WGS sequence"/>
</dbReference>
<protein>
    <submittedName>
        <fullName evidence="3">Uncharacterized protein</fullName>
    </submittedName>
</protein>
<keyword evidence="2" id="KW-1133">Transmembrane helix</keyword>
<keyword evidence="4" id="KW-1185">Reference proteome</keyword>
<keyword evidence="2" id="KW-0472">Membrane</keyword>
<comment type="caution">
    <text evidence="3">The sequence shown here is derived from an EMBL/GenBank/DDBJ whole genome shotgun (WGS) entry which is preliminary data.</text>
</comment>
<evidence type="ECO:0000313" key="4">
    <source>
        <dbReference type="Proteomes" id="UP001498398"/>
    </source>
</evidence>
<feature type="transmembrane region" description="Helical" evidence="2">
    <location>
        <begin position="162"/>
        <end position="185"/>
    </location>
</feature>
<evidence type="ECO:0000256" key="2">
    <source>
        <dbReference type="SAM" id="Phobius"/>
    </source>
</evidence>
<keyword evidence="2" id="KW-0812">Transmembrane</keyword>
<reference evidence="3 4" key="1">
    <citation type="submission" date="2024-01" db="EMBL/GenBank/DDBJ databases">
        <title>A draft genome for the cacao thread blight pathogen Marasmiellus scandens.</title>
        <authorList>
            <person name="Baruah I.K."/>
            <person name="Leung J."/>
            <person name="Bukari Y."/>
            <person name="Amoako-Attah I."/>
            <person name="Meinhardt L.W."/>
            <person name="Bailey B.A."/>
            <person name="Cohen S.P."/>
        </authorList>
    </citation>
    <scope>NUCLEOTIDE SEQUENCE [LARGE SCALE GENOMIC DNA]</scope>
    <source>
        <strain evidence="3 4">GH-19</strain>
    </source>
</reference>
<accession>A0ABR1JC95</accession>
<sequence>MVTLVENTYSMTERPTTLFLYGDKAFGFPDATDPASVTPIGTAEDGSQTTLQYAFAETDTIETNGPVVTRTDTAIVVVSSGGFREVQSALELVKGTNIWSGWTQVYDCGATGENRGICLISGNDGGPTESRRELVFPTSSESTPSASPVSSHSEGFFSNKSAVIRTFVSIGIALIAILLLLIFMLSRRRRRAMTDDLDTGKQPKLRTVSGWTPSVPDVNQVEAARISLNPHQIVSQKIPEVYNESKNPVFLSIDNSVPLASSSKSESTSTPRQIQLQEQADGLRA</sequence>
<feature type="region of interest" description="Disordered" evidence="1">
    <location>
        <begin position="259"/>
        <end position="285"/>
    </location>
</feature>
<evidence type="ECO:0000256" key="1">
    <source>
        <dbReference type="SAM" id="MobiDB-lite"/>
    </source>
</evidence>
<dbReference type="EMBL" id="JBANRG010000027">
    <property type="protein sequence ID" value="KAK7453214.1"/>
    <property type="molecule type" value="Genomic_DNA"/>
</dbReference>
<evidence type="ECO:0000313" key="3">
    <source>
        <dbReference type="EMBL" id="KAK7453214.1"/>
    </source>
</evidence>
<gene>
    <name evidence="3" type="ORF">VKT23_011895</name>
</gene>